<reference evidence="2" key="2">
    <citation type="submission" date="2022-10" db="EMBL/GenBank/DDBJ databases">
        <authorList>
            <consortium name="ENA_rothamsted_submissions"/>
            <consortium name="culmorum"/>
            <person name="King R."/>
        </authorList>
    </citation>
    <scope>NUCLEOTIDE SEQUENCE</scope>
</reference>
<evidence type="ECO:0000313" key="2">
    <source>
        <dbReference type="EMBL" id="CAG9806527.1"/>
    </source>
</evidence>
<reference evidence="2" key="1">
    <citation type="submission" date="2022-01" db="EMBL/GenBank/DDBJ databases">
        <authorList>
            <person name="King R."/>
        </authorList>
    </citation>
    <scope>NUCLEOTIDE SEQUENCE</scope>
</reference>
<feature type="region of interest" description="Disordered" evidence="1">
    <location>
        <begin position="385"/>
        <end position="423"/>
    </location>
</feature>
<proteinExistence type="predicted"/>
<sequence length="494" mass="55981">MINASFDAMDTPGKKRKRENFQKFVSSTPIKMNNNNNNNNNHNNKENFHFSESCMEVKSIAEIVAERKALQIPATEYEVIRKPPKKKKKAVVEECCFVNPGLDLKVDEKVINPFEVVRDDDTEAKLLAMGVSNPALDIKNEQPLKASTEVSTNPFEVKRDEDEAPKNVCGIENSALDLNNPVRTALVLPLPFTPTVNHRIDFSSMPEHLTPSSLLSTKLVLDENNEAKITPIGTPKKNTTVTIAGRSLSVISEEEIDIGEELDNYQLQLENSINEAKIQNKQYEFDNKSQADAEEVSQQINSETFTKEILKTVDEATKNIASLSGLKESDVDDENYYNDDINDDVQFEEVDSFEDVGKLGQFKRAYRTDAPASIEFKKPTLEPVKKSSKLGGSIRRSIRKLMHPKSKDENEKSSENTEPKHEGIFQTIRHSLRRKQKPKEEVVVSLETTMVGRQVFKETSNNEPKRTLEKATLKRNLVKSVKTFMESVEEFDHF</sequence>
<gene>
    <name evidence="2" type="ORF">CHIRRI_LOCUS9382</name>
</gene>
<evidence type="ECO:0000313" key="3">
    <source>
        <dbReference type="Proteomes" id="UP001153620"/>
    </source>
</evidence>
<dbReference type="OrthoDB" id="8037134at2759"/>
<dbReference type="AlphaFoldDB" id="A0A9N9RZ19"/>
<name>A0A9N9RZ19_9DIPT</name>
<feature type="compositionally biased region" description="Basic and acidic residues" evidence="1">
    <location>
        <begin position="405"/>
        <end position="423"/>
    </location>
</feature>
<dbReference type="Proteomes" id="UP001153620">
    <property type="component" value="Chromosome 3"/>
</dbReference>
<keyword evidence="3" id="KW-1185">Reference proteome</keyword>
<accession>A0A9N9RZ19</accession>
<protein>
    <submittedName>
        <fullName evidence="2">Uncharacterized protein</fullName>
    </submittedName>
</protein>
<dbReference type="EMBL" id="OU895879">
    <property type="protein sequence ID" value="CAG9806527.1"/>
    <property type="molecule type" value="Genomic_DNA"/>
</dbReference>
<organism evidence="2 3">
    <name type="scientific">Chironomus riparius</name>
    <dbReference type="NCBI Taxonomy" id="315576"/>
    <lineage>
        <taxon>Eukaryota</taxon>
        <taxon>Metazoa</taxon>
        <taxon>Ecdysozoa</taxon>
        <taxon>Arthropoda</taxon>
        <taxon>Hexapoda</taxon>
        <taxon>Insecta</taxon>
        <taxon>Pterygota</taxon>
        <taxon>Neoptera</taxon>
        <taxon>Endopterygota</taxon>
        <taxon>Diptera</taxon>
        <taxon>Nematocera</taxon>
        <taxon>Chironomoidea</taxon>
        <taxon>Chironomidae</taxon>
        <taxon>Chironominae</taxon>
        <taxon>Chironomus</taxon>
    </lineage>
</organism>
<evidence type="ECO:0000256" key="1">
    <source>
        <dbReference type="SAM" id="MobiDB-lite"/>
    </source>
</evidence>